<name>A0A1E5UVP5_9POAL</name>
<evidence type="ECO:0000313" key="3">
    <source>
        <dbReference type="Proteomes" id="UP000095767"/>
    </source>
</evidence>
<evidence type="ECO:0000256" key="1">
    <source>
        <dbReference type="SAM" id="MobiDB-lite"/>
    </source>
</evidence>
<proteinExistence type="predicted"/>
<dbReference type="STRING" id="888268.A0A1E5UVP5"/>
<feature type="compositionally biased region" description="Polar residues" evidence="1">
    <location>
        <begin position="41"/>
        <end position="51"/>
    </location>
</feature>
<accession>A0A1E5UVP5</accession>
<evidence type="ECO:0000313" key="2">
    <source>
        <dbReference type="EMBL" id="OEL16888.1"/>
    </source>
</evidence>
<feature type="region of interest" description="Disordered" evidence="1">
    <location>
        <begin position="30"/>
        <end position="62"/>
    </location>
</feature>
<gene>
    <name evidence="2" type="ORF">BAE44_0022093</name>
</gene>
<dbReference type="AlphaFoldDB" id="A0A1E5UVP5"/>
<reference evidence="2 3" key="1">
    <citation type="submission" date="2016-09" db="EMBL/GenBank/DDBJ databases">
        <title>The draft genome of Dichanthelium oligosanthes: A C3 panicoid grass species.</title>
        <authorList>
            <person name="Studer A.J."/>
            <person name="Schnable J.C."/>
            <person name="Brutnell T.P."/>
        </authorList>
    </citation>
    <scope>NUCLEOTIDE SEQUENCE [LARGE SCALE GENOMIC DNA]</scope>
    <source>
        <strain evidence="3">cv. Kellogg 1175</strain>
        <tissue evidence="2">Leaf</tissue>
    </source>
</reference>
<organism evidence="2 3">
    <name type="scientific">Dichanthelium oligosanthes</name>
    <dbReference type="NCBI Taxonomy" id="888268"/>
    <lineage>
        <taxon>Eukaryota</taxon>
        <taxon>Viridiplantae</taxon>
        <taxon>Streptophyta</taxon>
        <taxon>Embryophyta</taxon>
        <taxon>Tracheophyta</taxon>
        <taxon>Spermatophyta</taxon>
        <taxon>Magnoliopsida</taxon>
        <taxon>Liliopsida</taxon>
        <taxon>Poales</taxon>
        <taxon>Poaceae</taxon>
        <taxon>PACMAD clade</taxon>
        <taxon>Panicoideae</taxon>
        <taxon>Panicodae</taxon>
        <taxon>Paniceae</taxon>
        <taxon>Dichantheliinae</taxon>
        <taxon>Dichanthelium</taxon>
    </lineage>
</organism>
<protein>
    <submittedName>
        <fullName evidence="2">Uncharacterized protein</fullName>
    </submittedName>
</protein>
<comment type="caution">
    <text evidence="2">The sequence shown here is derived from an EMBL/GenBank/DDBJ whole genome shotgun (WGS) entry which is preliminary data.</text>
</comment>
<sequence length="199" mass="22447">MKESITSIPSLALGMEIWFNVFLMPPIPKALRDQPDPGPNPSKSLTNNGVNANHEDMEESTPRMPLERMELQFPMKGNGIQLMKFPAPEKEINPSGNAKGGADVFHRRAGKAVLIDHMKIVRKIRGDMEDSMLETEAGRKFALVFSELRNIPFYLLTKKLAHDLGESIGTTMKIYNNVRRWRPKFRMKGCPTFACFAAT</sequence>
<dbReference type="EMBL" id="LWDX02061687">
    <property type="protein sequence ID" value="OEL16888.1"/>
    <property type="molecule type" value="Genomic_DNA"/>
</dbReference>
<dbReference type="OrthoDB" id="692417at2759"/>
<dbReference type="Proteomes" id="UP000095767">
    <property type="component" value="Unassembled WGS sequence"/>
</dbReference>
<keyword evidence="3" id="KW-1185">Reference proteome</keyword>